<name>A0A9D1J8U8_9BACT</name>
<comment type="similarity">
    <text evidence="2">Belongs to the UPP synthase family.</text>
</comment>
<dbReference type="GO" id="GO:0016094">
    <property type="term" value="P:polyprenol biosynthetic process"/>
    <property type="evidence" value="ECO:0007669"/>
    <property type="project" value="TreeGrafter"/>
</dbReference>
<proteinExistence type="inferred from homology"/>
<comment type="cofactor">
    <cofactor evidence="2">
        <name>Mg(2+)</name>
        <dbReference type="ChEBI" id="CHEBI:18420"/>
    </cofactor>
    <text evidence="2">Binds 2 magnesium ions per subunit.</text>
</comment>
<dbReference type="CDD" id="cd00475">
    <property type="entry name" value="Cis_IPPS"/>
    <property type="match status" value="1"/>
</dbReference>
<evidence type="ECO:0000256" key="1">
    <source>
        <dbReference type="ARBA" id="ARBA00022679"/>
    </source>
</evidence>
<dbReference type="NCBIfam" id="TIGR00055">
    <property type="entry name" value="uppS"/>
    <property type="match status" value="1"/>
</dbReference>
<feature type="binding site" evidence="2">
    <location>
        <position position="19"/>
    </location>
    <ligand>
        <name>substrate</name>
    </ligand>
</feature>
<dbReference type="Proteomes" id="UP000824200">
    <property type="component" value="Unassembled WGS sequence"/>
</dbReference>
<comment type="function">
    <text evidence="2">Catalyzes the condensation of isopentenyl diphosphate (IPP) with allylic pyrophosphates generating different type of terpenoids.</text>
</comment>
<reference evidence="3" key="1">
    <citation type="submission" date="2020-10" db="EMBL/GenBank/DDBJ databases">
        <authorList>
            <person name="Gilroy R."/>
        </authorList>
    </citation>
    <scope>NUCLEOTIDE SEQUENCE</scope>
    <source>
        <strain evidence="3">CHK121-14286</strain>
    </source>
</reference>
<keyword evidence="2" id="KW-0460">Magnesium</keyword>
<dbReference type="EC" id="2.5.1.-" evidence="2"/>
<protein>
    <recommendedName>
        <fullName evidence="2">Isoprenyl transferase</fullName>
        <ecNumber evidence="2">2.5.1.-</ecNumber>
    </recommendedName>
</protein>
<dbReference type="GO" id="GO:0045547">
    <property type="term" value="F:ditrans,polycis-polyprenyl diphosphate synthase [(2E,6E)-farnesyl diphosphate specific] activity"/>
    <property type="evidence" value="ECO:0007669"/>
    <property type="project" value="TreeGrafter"/>
</dbReference>
<feature type="binding site" evidence="2">
    <location>
        <begin position="47"/>
        <end position="49"/>
    </location>
    <ligand>
        <name>substrate</name>
    </ligand>
</feature>
<reference evidence="3" key="2">
    <citation type="journal article" date="2021" name="PeerJ">
        <title>Extensive microbial diversity within the chicken gut microbiome revealed by metagenomics and culture.</title>
        <authorList>
            <person name="Gilroy R."/>
            <person name="Ravi A."/>
            <person name="Getino M."/>
            <person name="Pursley I."/>
            <person name="Horton D.L."/>
            <person name="Alikhan N.F."/>
            <person name="Baker D."/>
            <person name="Gharbi K."/>
            <person name="Hall N."/>
            <person name="Watson M."/>
            <person name="Adriaenssens E.M."/>
            <person name="Foster-Nyarko E."/>
            <person name="Jarju S."/>
            <person name="Secka A."/>
            <person name="Antonio M."/>
            <person name="Oren A."/>
            <person name="Chaudhuri R.R."/>
            <person name="La Ragione R."/>
            <person name="Hildebrand F."/>
            <person name="Pallen M.J."/>
        </authorList>
    </citation>
    <scope>NUCLEOTIDE SEQUENCE</scope>
    <source>
        <strain evidence="3">CHK121-14286</strain>
    </source>
</reference>
<dbReference type="Pfam" id="PF01255">
    <property type="entry name" value="Prenyltransf"/>
    <property type="match status" value="1"/>
</dbReference>
<sequence>MDGNGRWAKAKGLPRVEGHKKGLATAEKIINHAVERGVKYLSLYVFSTENWKRPKGEIAALFSLAEKYLNGFEKFCKDKIRVVVSGNIGELPPKLAKKIEEMQQKTASFDAICVNLCINYGGRADIVQAAQKASQSGEITEQSIARNLYNSFIPCPDVIVRTGGQKRLSNFLLFQAAYAELYFSDILWPDFTPADLDEVIADYGSRTRSFGGIV</sequence>
<feature type="active site" description="Proton acceptor" evidence="2">
    <location>
        <position position="50"/>
    </location>
</feature>
<accession>A0A9D1J8U8</accession>
<feature type="binding site" evidence="2">
    <location>
        <position position="2"/>
    </location>
    <ligand>
        <name>Mg(2+)</name>
        <dbReference type="ChEBI" id="CHEBI:18420"/>
    </ligand>
</feature>
<keyword evidence="1 2" id="KW-0808">Transferase</keyword>
<evidence type="ECO:0000313" key="4">
    <source>
        <dbReference type="Proteomes" id="UP000824200"/>
    </source>
</evidence>
<feature type="binding site" evidence="2">
    <location>
        <position position="161"/>
    </location>
    <ligand>
        <name>substrate</name>
    </ligand>
</feature>
<feature type="binding site" evidence="2">
    <location>
        <position position="180"/>
    </location>
    <ligand>
        <name>Mg(2+)</name>
        <dbReference type="ChEBI" id="CHEBI:18420"/>
    </ligand>
</feature>
<dbReference type="PANTHER" id="PTHR10291">
    <property type="entry name" value="DEHYDRODOLICHYL DIPHOSPHATE SYNTHASE FAMILY MEMBER"/>
    <property type="match status" value="1"/>
</dbReference>
<gene>
    <name evidence="3" type="primary">uppS</name>
    <name evidence="3" type="ORF">IAC95_05385</name>
</gene>
<comment type="subunit">
    <text evidence="2">Homodimer.</text>
</comment>
<dbReference type="PANTHER" id="PTHR10291:SF0">
    <property type="entry name" value="DEHYDRODOLICHYL DIPHOSPHATE SYNTHASE 2"/>
    <property type="match status" value="1"/>
</dbReference>
<feature type="binding site" evidence="2">
    <location>
        <position position="7"/>
    </location>
    <ligand>
        <name>substrate</name>
    </ligand>
</feature>
<comment type="caution">
    <text evidence="3">The sequence shown here is derived from an EMBL/GenBank/DDBJ whole genome shotgun (WGS) entry which is preliminary data.</text>
</comment>
<feature type="binding site" evidence="2">
    <location>
        <position position="51"/>
    </location>
    <ligand>
        <name>substrate</name>
    </ligand>
</feature>
<feature type="binding site" evidence="2">
    <location>
        <position position="53"/>
    </location>
    <ligand>
        <name>substrate</name>
    </ligand>
</feature>
<feature type="active site" evidence="2">
    <location>
        <position position="2"/>
    </location>
</feature>
<feature type="binding site" evidence="2">
    <location>
        <begin position="167"/>
        <end position="169"/>
    </location>
    <ligand>
        <name>substrate</name>
    </ligand>
</feature>
<dbReference type="Gene3D" id="3.40.1180.10">
    <property type="entry name" value="Decaprenyl diphosphate synthase-like"/>
    <property type="match status" value="1"/>
</dbReference>
<organism evidence="3 4">
    <name type="scientific">Candidatus Fimimonas gallinarum</name>
    <dbReference type="NCBI Taxonomy" id="2840821"/>
    <lineage>
        <taxon>Bacteria</taxon>
        <taxon>Pseudomonadati</taxon>
        <taxon>Myxococcota</taxon>
        <taxon>Myxococcia</taxon>
        <taxon>Myxococcales</taxon>
        <taxon>Cystobacterineae</taxon>
        <taxon>Myxococcaceae</taxon>
        <taxon>Myxococcaceae incertae sedis</taxon>
        <taxon>Candidatus Fimimonas</taxon>
    </lineage>
</organism>
<dbReference type="InterPro" id="IPR036424">
    <property type="entry name" value="UPP_synth-like_sf"/>
</dbReference>
<evidence type="ECO:0000313" key="3">
    <source>
        <dbReference type="EMBL" id="HIR66292.1"/>
    </source>
</evidence>
<keyword evidence="2" id="KW-0479">Metal-binding</keyword>
<dbReference type="InterPro" id="IPR001441">
    <property type="entry name" value="UPP_synth-like"/>
</dbReference>
<dbReference type="GO" id="GO:0000287">
    <property type="term" value="F:magnesium ion binding"/>
    <property type="evidence" value="ECO:0007669"/>
    <property type="project" value="UniProtKB-UniRule"/>
</dbReference>
<dbReference type="HAMAP" id="MF_01139">
    <property type="entry name" value="ISPT"/>
    <property type="match status" value="1"/>
</dbReference>
<dbReference type="SUPFAM" id="SSF64005">
    <property type="entry name" value="Undecaprenyl diphosphate synthase"/>
    <property type="match status" value="1"/>
</dbReference>
<dbReference type="AlphaFoldDB" id="A0A9D1J8U8"/>
<dbReference type="EMBL" id="DVHL01000044">
    <property type="protein sequence ID" value="HIR66292.1"/>
    <property type="molecule type" value="Genomic_DNA"/>
</dbReference>
<evidence type="ECO:0000256" key="2">
    <source>
        <dbReference type="HAMAP-Rule" id="MF_01139"/>
    </source>
</evidence>
<feature type="binding site" evidence="2">
    <location>
        <begin position="3"/>
        <end position="6"/>
    </location>
    <ligand>
        <name>substrate</name>
    </ligand>
</feature>
<feature type="binding site" evidence="2">
    <location>
        <position position="15"/>
    </location>
    <ligand>
        <name>substrate</name>
    </ligand>
</feature>